<evidence type="ECO:0000256" key="1">
    <source>
        <dbReference type="ARBA" id="ARBA00006865"/>
    </source>
</evidence>
<feature type="domain" description="GH16" evidence="3">
    <location>
        <begin position="26"/>
        <end position="272"/>
    </location>
</feature>
<dbReference type="InterPro" id="IPR013320">
    <property type="entry name" value="ConA-like_dom_sf"/>
</dbReference>
<organism evidence="4 5">
    <name type="scientific">Chloroflexus aggregans</name>
    <dbReference type="NCBI Taxonomy" id="152260"/>
    <lineage>
        <taxon>Bacteria</taxon>
        <taxon>Bacillati</taxon>
        <taxon>Chloroflexota</taxon>
        <taxon>Chloroflexia</taxon>
        <taxon>Chloroflexales</taxon>
        <taxon>Chloroflexineae</taxon>
        <taxon>Chloroflexaceae</taxon>
        <taxon>Chloroflexus</taxon>
    </lineage>
</organism>
<dbReference type="PANTHER" id="PTHR10963">
    <property type="entry name" value="GLYCOSYL HYDROLASE-RELATED"/>
    <property type="match status" value="1"/>
</dbReference>
<sequence length="272" mass="30941">MVVRRLLLLGVILLIPTGCTLTSATPSTTSTPVPTVSPWMLVWSDEFDGETLNPSNWLFDKGAGGWGNNELQFYTNRPENARIEAGVLVIEARQEEYLAWEYTSARIKTHYLHAWTYGRIEARMQLPAGGKGIWPAFWMLGENIATARWPNCGEIDIMENIGNPTMVYGSVHGPGYSGGNAITKPFVSSQPLSDDFHIYAVEWEPDEIRWYVDDQLYHTLRRDQVPGEWVFDHPFFLILNLAIGGNWPGYPDETTVFPQQLRVDYVRVYQQP</sequence>
<dbReference type="GO" id="GO:0004553">
    <property type="term" value="F:hydrolase activity, hydrolyzing O-glycosyl compounds"/>
    <property type="evidence" value="ECO:0007669"/>
    <property type="project" value="InterPro"/>
</dbReference>
<proteinExistence type="inferred from homology"/>
<evidence type="ECO:0000256" key="2">
    <source>
        <dbReference type="SAM" id="SignalP"/>
    </source>
</evidence>
<dbReference type="SUPFAM" id="SSF49899">
    <property type="entry name" value="Concanavalin A-like lectins/glucanases"/>
    <property type="match status" value="1"/>
</dbReference>
<accession>A0A2J6X068</accession>
<feature type="chain" id="PRO_5014352397" evidence="2">
    <location>
        <begin position="25"/>
        <end position="272"/>
    </location>
</feature>
<dbReference type="PROSITE" id="PS51762">
    <property type="entry name" value="GH16_2"/>
    <property type="match status" value="1"/>
</dbReference>
<dbReference type="EMBL" id="PNIQ01000818">
    <property type="protein sequence ID" value="PMP77141.1"/>
    <property type="molecule type" value="Genomic_DNA"/>
</dbReference>
<keyword evidence="2" id="KW-0732">Signal</keyword>
<comment type="similarity">
    <text evidence="1">Belongs to the glycosyl hydrolase 16 family.</text>
</comment>
<protein>
    <submittedName>
        <fullName evidence="4">Glycosyl hydrolase family 16</fullName>
    </submittedName>
</protein>
<evidence type="ECO:0000313" key="5">
    <source>
        <dbReference type="Proteomes" id="UP000243376"/>
    </source>
</evidence>
<evidence type="ECO:0000313" key="4">
    <source>
        <dbReference type="EMBL" id="PMP77141.1"/>
    </source>
</evidence>
<comment type="caution">
    <text evidence="4">The sequence shown here is derived from an EMBL/GenBank/DDBJ whole genome shotgun (WGS) entry which is preliminary data.</text>
</comment>
<dbReference type="CDD" id="cd08023">
    <property type="entry name" value="GH16_laminarinase_like"/>
    <property type="match status" value="1"/>
</dbReference>
<dbReference type="Proteomes" id="UP000243376">
    <property type="component" value="Unassembled WGS sequence"/>
</dbReference>
<keyword evidence="4" id="KW-0378">Hydrolase</keyword>
<reference evidence="4 5" key="1">
    <citation type="submission" date="2018-01" db="EMBL/GenBank/DDBJ databases">
        <title>Metagenomic assembled genomes from two thermal pools in the Uzon Caldera, Kamchatka, Russia.</title>
        <authorList>
            <person name="Wilkins L."/>
            <person name="Ettinger C."/>
        </authorList>
    </citation>
    <scope>NUCLEOTIDE SEQUENCE [LARGE SCALE GENOMIC DNA]</scope>
    <source>
        <strain evidence="4">ZAV-02</strain>
    </source>
</reference>
<dbReference type="InterPro" id="IPR050546">
    <property type="entry name" value="Glycosyl_Hydrlase_16"/>
</dbReference>
<dbReference type="InterPro" id="IPR000757">
    <property type="entry name" value="Beta-glucanase-like"/>
</dbReference>
<dbReference type="Gene3D" id="2.60.120.200">
    <property type="match status" value="1"/>
</dbReference>
<dbReference type="GO" id="GO:0005975">
    <property type="term" value="P:carbohydrate metabolic process"/>
    <property type="evidence" value="ECO:0007669"/>
    <property type="project" value="InterPro"/>
</dbReference>
<feature type="signal peptide" evidence="2">
    <location>
        <begin position="1"/>
        <end position="24"/>
    </location>
</feature>
<name>A0A2J6X068_9CHLR</name>
<evidence type="ECO:0000259" key="3">
    <source>
        <dbReference type="PROSITE" id="PS51762"/>
    </source>
</evidence>
<dbReference type="Pfam" id="PF00722">
    <property type="entry name" value="Glyco_hydro_16"/>
    <property type="match status" value="1"/>
</dbReference>
<dbReference type="AlphaFoldDB" id="A0A2J6X068"/>
<dbReference type="PANTHER" id="PTHR10963:SF55">
    <property type="entry name" value="GLYCOSIDE HYDROLASE FAMILY 16 PROTEIN"/>
    <property type="match status" value="1"/>
</dbReference>
<gene>
    <name evidence="4" type="ORF">C0184_12210</name>
</gene>